<evidence type="ECO:0000256" key="7">
    <source>
        <dbReference type="ARBA" id="ARBA00023125"/>
    </source>
</evidence>
<dbReference type="EMBL" id="QICS01000001">
    <property type="protein sequence ID" value="PXV95663.1"/>
    <property type="molecule type" value="Genomic_DNA"/>
</dbReference>
<dbReference type="GO" id="GO:0005737">
    <property type="term" value="C:cytoplasm"/>
    <property type="evidence" value="ECO:0007669"/>
    <property type="project" value="UniProtKB-SubCell"/>
</dbReference>
<dbReference type="SUPFAM" id="SSF52172">
    <property type="entry name" value="CheY-like"/>
    <property type="match status" value="1"/>
</dbReference>
<dbReference type="SUPFAM" id="SSF46689">
    <property type="entry name" value="Homeodomain-like"/>
    <property type="match status" value="1"/>
</dbReference>
<evidence type="ECO:0000259" key="12">
    <source>
        <dbReference type="PROSITE" id="PS50110"/>
    </source>
</evidence>
<feature type="modified residue" description="4-aspartylphosphate" evidence="10">
    <location>
        <position position="55"/>
    </location>
</feature>
<sequence>MIKVLLVDDERLALEYLENIISWEYYGFQLIGVTTDSEQALQLYKKYKPELVISDVKMPGMNGLELVNEIRDYGGKSHILFLSAYKNFDYVKQAIRLDIDDYLLKSDLQEETFLKKILNLKEEIDKEKAKSQYTTGIIMEELFNKNTPEEHYKLILDENDYIRIHKKYFYIILAQKIPPRFLDKYFGQSGLPAPSFEFEFSNACHSFQEDSQIQTAAIVAINKNEYVAVLNVDSSMISQMDVTEKLYEFSRKIFSKMNQEQEHQFDIYYYNKKMSLRQFGRFYHENKNELSQRYLKKRAQIMEFNEFKNNEQQMKEPKSITSEEIYQMIKQKKKENIEQCMQIIKKAVTEESYFSYLWYIKNMFEAISFFEGALSGAKSGRKFSLIENSALYDFRNPNDLVDFITFKLEEIWYIISESETIAYSSVISSAIRCIREKYCDPQLTSAVVAGNINISTSWLSTKFKEEVGIGVSDFINNVRIEHAKKMLDEKDYMVYEVSEQVGFTSSQYFSKIFKDFVGVTPNRYRKNHMDKEGLLHETEK</sequence>
<dbReference type="InterPro" id="IPR018060">
    <property type="entry name" value="HTH_AraC"/>
</dbReference>
<keyword evidence="6" id="KW-0805">Transcription regulation</keyword>
<dbReference type="Pfam" id="PF00072">
    <property type="entry name" value="Response_reg"/>
    <property type="match status" value="1"/>
</dbReference>
<dbReference type="GO" id="GO:0003700">
    <property type="term" value="F:DNA-binding transcription factor activity"/>
    <property type="evidence" value="ECO:0007669"/>
    <property type="project" value="InterPro"/>
</dbReference>
<dbReference type="PRINTS" id="PR00032">
    <property type="entry name" value="HTHARAC"/>
</dbReference>
<evidence type="ECO:0000256" key="8">
    <source>
        <dbReference type="ARBA" id="ARBA00023163"/>
    </source>
</evidence>
<gene>
    <name evidence="13" type="ORF">C8E03_101293</name>
</gene>
<dbReference type="AlphaFoldDB" id="A0A318EW00"/>
<dbReference type="SMART" id="SM00448">
    <property type="entry name" value="REC"/>
    <property type="match status" value="1"/>
</dbReference>
<dbReference type="PANTHER" id="PTHR42713">
    <property type="entry name" value="HISTIDINE KINASE-RELATED"/>
    <property type="match status" value="1"/>
</dbReference>
<dbReference type="GO" id="GO:0000160">
    <property type="term" value="P:phosphorelay signal transduction system"/>
    <property type="evidence" value="ECO:0007669"/>
    <property type="project" value="UniProtKB-KW"/>
</dbReference>
<dbReference type="Proteomes" id="UP000247523">
    <property type="component" value="Unassembled WGS sequence"/>
</dbReference>
<name>A0A318EW00_9FIRM</name>
<dbReference type="Gene3D" id="3.40.50.2300">
    <property type="match status" value="1"/>
</dbReference>
<dbReference type="InterPro" id="IPR009057">
    <property type="entry name" value="Homeodomain-like_sf"/>
</dbReference>
<evidence type="ECO:0000256" key="10">
    <source>
        <dbReference type="PROSITE-ProRule" id="PRU00169"/>
    </source>
</evidence>
<dbReference type="SMART" id="SM00342">
    <property type="entry name" value="HTH_ARAC"/>
    <property type="match status" value="1"/>
</dbReference>
<keyword evidence="3" id="KW-0963">Cytoplasm</keyword>
<evidence type="ECO:0000256" key="3">
    <source>
        <dbReference type="ARBA" id="ARBA00022490"/>
    </source>
</evidence>
<reference evidence="13 14" key="1">
    <citation type="submission" date="2018-05" db="EMBL/GenBank/DDBJ databases">
        <title>Genomic Encyclopedia of Type Strains, Phase IV (KMG-IV): sequencing the most valuable type-strain genomes for metagenomic binning, comparative biology and taxonomic classification.</title>
        <authorList>
            <person name="Goeker M."/>
        </authorList>
    </citation>
    <scope>NUCLEOTIDE SEQUENCE [LARGE SCALE GENOMIC DNA]</scope>
    <source>
        <strain evidence="13 14">DSM 28816</strain>
    </source>
</reference>
<evidence type="ECO:0000313" key="14">
    <source>
        <dbReference type="Proteomes" id="UP000247523"/>
    </source>
</evidence>
<dbReference type="PANTHER" id="PTHR42713:SF3">
    <property type="entry name" value="TRANSCRIPTIONAL REGULATORY PROTEIN HPTR"/>
    <property type="match status" value="1"/>
</dbReference>
<comment type="subcellular location">
    <subcellularLocation>
        <location evidence="1">Cytoplasm</location>
    </subcellularLocation>
</comment>
<feature type="domain" description="Response regulatory" evidence="12">
    <location>
        <begin position="3"/>
        <end position="120"/>
    </location>
</feature>
<keyword evidence="4 10" id="KW-0597">Phosphoprotein</keyword>
<organism evidence="13 14">
    <name type="scientific">Lachnotalea glycerini</name>
    <dbReference type="NCBI Taxonomy" id="1763509"/>
    <lineage>
        <taxon>Bacteria</taxon>
        <taxon>Bacillati</taxon>
        <taxon>Bacillota</taxon>
        <taxon>Clostridia</taxon>
        <taxon>Lachnospirales</taxon>
        <taxon>Lachnospiraceae</taxon>
        <taxon>Lachnotalea</taxon>
    </lineage>
</organism>
<keyword evidence="5" id="KW-0902">Two-component regulatory system</keyword>
<dbReference type="GO" id="GO:0043565">
    <property type="term" value="F:sequence-specific DNA binding"/>
    <property type="evidence" value="ECO:0007669"/>
    <property type="project" value="InterPro"/>
</dbReference>
<evidence type="ECO:0000256" key="6">
    <source>
        <dbReference type="ARBA" id="ARBA00023015"/>
    </source>
</evidence>
<dbReference type="Gene3D" id="1.10.10.60">
    <property type="entry name" value="Homeodomain-like"/>
    <property type="match status" value="2"/>
</dbReference>
<evidence type="ECO:0000256" key="9">
    <source>
        <dbReference type="ARBA" id="ARBA00024867"/>
    </source>
</evidence>
<dbReference type="InterPro" id="IPR051552">
    <property type="entry name" value="HptR"/>
</dbReference>
<evidence type="ECO:0000313" key="13">
    <source>
        <dbReference type="EMBL" id="PXV95663.1"/>
    </source>
</evidence>
<proteinExistence type="predicted"/>
<evidence type="ECO:0000256" key="4">
    <source>
        <dbReference type="ARBA" id="ARBA00022553"/>
    </source>
</evidence>
<comment type="caution">
    <text evidence="13">The sequence shown here is derived from an EMBL/GenBank/DDBJ whole genome shotgun (WGS) entry which is preliminary data.</text>
</comment>
<dbReference type="InterPro" id="IPR018062">
    <property type="entry name" value="HTH_AraC-typ_CS"/>
</dbReference>
<dbReference type="InterPro" id="IPR011006">
    <property type="entry name" value="CheY-like_superfamily"/>
</dbReference>
<keyword evidence="7" id="KW-0238">DNA-binding</keyword>
<dbReference type="CDD" id="cd17536">
    <property type="entry name" value="REC_YesN-like"/>
    <property type="match status" value="1"/>
</dbReference>
<dbReference type="RefSeq" id="WP_110290088.1">
    <property type="nucleotide sequence ID" value="NZ_QICS01000001.1"/>
</dbReference>
<keyword evidence="8" id="KW-0804">Transcription</keyword>
<evidence type="ECO:0000259" key="11">
    <source>
        <dbReference type="PROSITE" id="PS01124"/>
    </source>
</evidence>
<feature type="domain" description="HTH araC/xylS-type" evidence="11">
    <location>
        <begin position="428"/>
        <end position="527"/>
    </location>
</feature>
<accession>A0A318EW00</accession>
<evidence type="ECO:0000256" key="5">
    <source>
        <dbReference type="ARBA" id="ARBA00023012"/>
    </source>
</evidence>
<dbReference type="PROSITE" id="PS50110">
    <property type="entry name" value="RESPONSE_REGULATORY"/>
    <property type="match status" value="1"/>
</dbReference>
<dbReference type="PROSITE" id="PS00041">
    <property type="entry name" value="HTH_ARAC_FAMILY_1"/>
    <property type="match status" value="1"/>
</dbReference>
<evidence type="ECO:0000256" key="1">
    <source>
        <dbReference type="ARBA" id="ARBA00004496"/>
    </source>
</evidence>
<dbReference type="Pfam" id="PF12833">
    <property type="entry name" value="HTH_18"/>
    <property type="match status" value="1"/>
</dbReference>
<evidence type="ECO:0000256" key="2">
    <source>
        <dbReference type="ARBA" id="ARBA00018672"/>
    </source>
</evidence>
<dbReference type="PROSITE" id="PS01124">
    <property type="entry name" value="HTH_ARAC_FAMILY_2"/>
    <property type="match status" value="1"/>
</dbReference>
<protein>
    <recommendedName>
        <fullName evidence="2">Stage 0 sporulation protein A homolog</fullName>
    </recommendedName>
</protein>
<dbReference type="InterPro" id="IPR020449">
    <property type="entry name" value="Tscrpt_reg_AraC-type_HTH"/>
</dbReference>
<comment type="function">
    <text evidence="9">May play the central regulatory role in sporulation. It may be an element of the effector pathway responsible for the activation of sporulation genes in response to nutritional stress. Spo0A may act in concert with spo0H (a sigma factor) to control the expression of some genes that are critical to the sporulation process.</text>
</comment>
<dbReference type="InterPro" id="IPR001789">
    <property type="entry name" value="Sig_transdc_resp-reg_receiver"/>
</dbReference>